<dbReference type="AlphaFoldDB" id="A0A0R3WF46"/>
<reference evidence="10" key="1">
    <citation type="submission" date="2017-02" db="UniProtKB">
        <authorList>
            <consortium name="WormBaseParasite"/>
        </authorList>
    </citation>
    <scope>IDENTIFICATION</scope>
</reference>
<dbReference type="PANTHER" id="PTHR24056:SF254">
    <property type="entry name" value="CYCLIN-DEPENDENT KINASE 2"/>
    <property type="match status" value="1"/>
</dbReference>
<dbReference type="GO" id="GO:0000307">
    <property type="term" value="C:cyclin-dependent protein kinase holoenzyme complex"/>
    <property type="evidence" value="ECO:0007669"/>
    <property type="project" value="TreeGrafter"/>
</dbReference>
<keyword evidence="5" id="KW-0418">Kinase</keyword>
<evidence type="ECO:0000313" key="10">
    <source>
        <dbReference type="WBParaSite" id="TASK_0000947401-mRNA-1"/>
    </source>
</evidence>
<protein>
    <recommendedName>
        <fullName evidence="1">cyclin-dependent kinase</fullName>
        <ecNumber evidence="1">2.7.11.22</ecNumber>
    </recommendedName>
</protein>
<dbReference type="InterPro" id="IPR050108">
    <property type="entry name" value="CDK"/>
</dbReference>
<dbReference type="EMBL" id="UYRS01019193">
    <property type="protein sequence ID" value="VDK43550.1"/>
    <property type="molecule type" value="Genomic_DNA"/>
</dbReference>
<evidence type="ECO:0000256" key="5">
    <source>
        <dbReference type="ARBA" id="ARBA00022777"/>
    </source>
</evidence>
<dbReference type="Proteomes" id="UP000282613">
    <property type="component" value="Unassembled WGS sequence"/>
</dbReference>
<evidence type="ECO:0000313" key="8">
    <source>
        <dbReference type="EMBL" id="VDK43550.1"/>
    </source>
</evidence>
<dbReference type="GO" id="GO:0005737">
    <property type="term" value="C:cytoplasm"/>
    <property type="evidence" value="ECO:0007669"/>
    <property type="project" value="TreeGrafter"/>
</dbReference>
<evidence type="ECO:0000256" key="1">
    <source>
        <dbReference type="ARBA" id="ARBA00012425"/>
    </source>
</evidence>
<dbReference type="OrthoDB" id="1732493at2759"/>
<evidence type="ECO:0000259" key="7">
    <source>
        <dbReference type="PROSITE" id="PS50011"/>
    </source>
</evidence>
<keyword evidence="2" id="KW-0723">Serine/threonine-protein kinase</keyword>
<evidence type="ECO:0000256" key="6">
    <source>
        <dbReference type="ARBA" id="ARBA00022840"/>
    </source>
</evidence>
<dbReference type="EC" id="2.7.11.22" evidence="1"/>
<gene>
    <name evidence="8" type="ORF">TASK_LOCUS9475</name>
</gene>
<feature type="domain" description="Protein kinase" evidence="7">
    <location>
        <begin position="1"/>
        <end position="279"/>
    </location>
</feature>
<evidence type="ECO:0000256" key="4">
    <source>
        <dbReference type="ARBA" id="ARBA00022741"/>
    </source>
</evidence>
<reference evidence="8 9" key="2">
    <citation type="submission" date="2018-11" db="EMBL/GenBank/DDBJ databases">
        <authorList>
            <consortium name="Pathogen Informatics"/>
        </authorList>
    </citation>
    <scope>NUCLEOTIDE SEQUENCE [LARGE SCALE GENOMIC DNA]</scope>
</reference>
<proteinExistence type="predicted"/>
<keyword evidence="6" id="KW-0067">ATP-binding</keyword>
<organism evidence="10">
    <name type="scientific">Taenia asiatica</name>
    <name type="common">Asian tapeworm</name>
    <dbReference type="NCBI Taxonomy" id="60517"/>
    <lineage>
        <taxon>Eukaryota</taxon>
        <taxon>Metazoa</taxon>
        <taxon>Spiralia</taxon>
        <taxon>Lophotrochozoa</taxon>
        <taxon>Platyhelminthes</taxon>
        <taxon>Cestoda</taxon>
        <taxon>Eucestoda</taxon>
        <taxon>Cyclophyllidea</taxon>
        <taxon>Taeniidae</taxon>
        <taxon>Taenia</taxon>
    </lineage>
</organism>
<dbReference type="GO" id="GO:0004693">
    <property type="term" value="F:cyclin-dependent protein serine/threonine kinase activity"/>
    <property type="evidence" value="ECO:0007669"/>
    <property type="project" value="UniProtKB-EC"/>
</dbReference>
<dbReference type="PROSITE" id="PS50011">
    <property type="entry name" value="PROTEIN_KINASE_DOM"/>
    <property type="match status" value="1"/>
</dbReference>
<keyword evidence="9" id="KW-1185">Reference proteome</keyword>
<dbReference type="Gene3D" id="1.10.510.10">
    <property type="entry name" value="Transferase(Phosphotransferase) domain 1"/>
    <property type="match status" value="1"/>
</dbReference>
<evidence type="ECO:0000313" key="9">
    <source>
        <dbReference type="Proteomes" id="UP000282613"/>
    </source>
</evidence>
<dbReference type="Gene3D" id="3.30.200.20">
    <property type="entry name" value="Phosphorylase Kinase, domain 1"/>
    <property type="match status" value="1"/>
</dbReference>
<dbReference type="GO" id="GO:0007165">
    <property type="term" value="P:signal transduction"/>
    <property type="evidence" value="ECO:0007669"/>
    <property type="project" value="TreeGrafter"/>
</dbReference>
<sequence length="329" mass="36158">MPKFILSYFSPIEKIGEGLAKAVYLFVLDSHGIVHKCCNRKSGHLVTVKRIKLNWSDPASHSTAISEAALLKELRHPNIVNLGQVFLDCGDIYLICEYLPLNLRSYMDLEYKGAGLPPDTVKGANLWHCAPEILLGDAVYGCGVDMWSMGCIFAELVTGDPLFCGDSGIDQLFHIFRIMGVPTEESWPGVTMLRDYNFNSFPSWCQNRLSSQNKIVRALDAKGFDLLTVISGEYVGLTAGEMPPTLVKVLEDLLSIASSELVAKKEEGGLKNEEKEGTLVEDFAFYGDTGCNSESTFSSSLKVAKRAKSRQSCRRGNGIQLIGSTSHTN</sequence>
<dbReference type="Pfam" id="PF00069">
    <property type="entry name" value="Pkinase"/>
    <property type="match status" value="2"/>
</dbReference>
<dbReference type="STRING" id="60517.A0A0R3WF46"/>
<dbReference type="GO" id="GO:0010468">
    <property type="term" value="P:regulation of gene expression"/>
    <property type="evidence" value="ECO:0007669"/>
    <property type="project" value="TreeGrafter"/>
</dbReference>
<dbReference type="GO" id="GO:0010389">
    <property type="term" value="P:regulation of G2/M transition of mitotic cell cycle"/>
    <property type="evidence" value="ECO:0007669"/>
    <property type="project" value="TreeGrafter"/>
</dbReference>
<evidence type="ECO:0000256" key="3">
    <source>
        <dbReference type="ARBA" id="ARBA00022679"/>
    </source>
</evidence>
<accession>A0A0R3WF46</accession>
<dbReference type="GO" id="GO:0005524">
    <property type="term" value="F:ATP binding"/>
    <property type="evidence" value="ECO:0007669"/>
    <property type="project" value="UniProtKB-KW"/>
</dbReference>
<name>A0A0R3WF46_TAEAS</name>
<dbReference type="WBParaSite" id="TASK_0000947401-mRNA-1">
    <property type="protein sequence ID" value="TASK_0000947401-mRNA-1"/>
    <property type="gene ID" value="TASK_0000947401"/>
</dbReference>
<dbReference type="SMART" id="SM00220">
    <property type="entry name" value="S_TKc"/>
    <property type="match status" value="1"/>
</dbReference>
<keyword evidence="4" id="KW-0547">Nucleotide-binding</keyword>
<dbReference type="InterPro" id="IPR000719">
    <property type="entry name" value="Prot_kinase_dom"/>
</dbReference>
<dbReference type="GO" id="GO:0030332">
    <property type="term" value="F:cyclin binding"/>
    <property type="evidence" value="ECO:0007669"/>
    <property type="project" value="TreeGrafter"/>
</dbReference>
<evidence type="ECO:0000256" key="2">
    <source>
        <dbReference type="ARBA" id="ARBA00022527"/>
    </source>
</evidence>
<dbReference type="SUPFAM" id="SSF56112">
    <property type="entry name" value="Protein kinase-like (PK-like)"/>
    <property type="match status" value="1"/>
</dbReference>
<dbReference type="GO" id="GO:0005634">
    <property type="term" value="C:nucleus"/>
    <property type="evidence" value="ECO:0007669"/>
    <property type="project" value="TreeGrafter"/>
</dbReference>
<dbReference type="PANTHER" id="PTHR24056">
    <property type="entry name" value="CELL DIVISION PROTEIN KINASE"/>
    <property type="match status" value="1"/>
</dbReference>
<dbReference type="GO" id="GO:0000082">
    <property type="term" value="P:G1/S transition of mitotic cell cycle"/>
    <property type="evidence" value="ECO:0007669"/>
    <property type="project" value="TreeGrafter"/>
</dbReference>
<dbReference type="InterPro" id="IPR011009">
    <property type="entry name" value="Kinase-like_dom_sf"/>
</dbReference>
<keyword evidence="3" id="KW-0808">Transferase</keyword>